<dbReference type="InterPro" id="IPR004302">
    <property type="entry name" value="Cellulose/chitin-bd_N"/>
</dbReference>
<dbReference type="InterPro" id="IPR014756">
    <property type="entry name" value="Ig_E-set"/>
</dbReference>
<name>A0ABN0Q2R1_ENTCL</name>
<proteinExistence type="predicted"/>
<evidence type="ECO:0000313" key="5">
    <source>
        <dbReference type="EMBL" id="ESS56248.1"/>
    </source>
</evidence>
<reference evidence="5 6" key="1">
    <citation type="journal article" date="2014" name="Genome Announc.">
        <title>Draft Genome Sequence of Enterobacter cloacae Strain S611.</title>
        <authorList>
            <person name="Wang D."/>
            <person name="Han C.S."/>
            <person name="Dichosa A.E."/>
            <person name="Gleasner C.D."/>
            <person name="Johnson S.L."/>
            <person name="Daligault H.E."/>
            <person name="Davenport K.W."/>
            <person name="Li P.E."/>
            <person name="Pierson E.A."/>
            <person name="Pierson L.S.III."/>
        </authorList>
    </citation>
    <scope>NUCLEOTIDE SEQUENCE [LARGE SCALE GENOMIC DNA]</scope>
    <source>
        <strain evidence="5 6">S611</strain>
    </source>
</reference>
<evidence type="ECO:0000256" key="2">
    <source>
        <dbReference type="ARBA" id="ARBA00022801"/>
    </source>
</evidence>
<organism evidence="5 6">
    <name type="scientific">Enterobacter cloacae S611</name>
    <dbReference type="NCBI Taxonomy" id="1399146"/>
    <lineage>
        <taxon>Bacteria</taxon>
        <taxon>Pseudomonadati</taxon>
        <taxon>Pseudomonadota</taxon>
        <taxon>Gammaproteobacteria</taxon>
        <taxon>Enterobacterales</taxon>
        <taxon>Enterobacteriaceae</taxon>
        <taxon>Enterobacter</taxon>
        <taxon>Enterobacter cloacae complex</taxon>
    </lineage>
</organism>
<dbReference type="CDD" id="cd21177">
    <property type="entry name" value="LPMO_AA10"/>
    <property type="match status" value="1"/>
</dbReference>
<evidence type="ECO:0000313" key="6">
    <source>
        <dbReference type="Proteomes" id="UP000017834"/>
    </source>
</evidence>
<feature type="chain" id="PRO_5045743368" evidence="3">
    <location>
        <begin position="22"/>
        <end position="258"/>
    </location>
</feature>
<dbReference type="SMART" id="SM00495">
    <property type="entry name" value="ChtBD3"/>
    <property type="match status" value="1"/>
</dbReference>
<dbReference type="InterPro" id="IPR051024">
    <property type="entry name" value="GlcNAc_Chitin_IntDeg"/>
</dbReference>
<dbReference type="InterPro" id="IPR003610">
    <property type="entry name" value="CBM5/12"/>
</dbReference>
<dbReference type="Pfam" id="PF03067">
    <property type="entry name" value="LPMO_10"/>
    <property type="match status" value="1"/>
</dbReference>
<keyword evidence="1 3" id="KW-0732">Signal</keyword>
<dbReference type="SUPFAM" id="SSF51055">
    <property type="entry name" value="Carbohydrate binding domain"/>
    <property type="match status" value="1"/>
</dbReference>
<dbReference type="Proteomes" id="UP000017834">
    <property type="component" value="Unassembled WGS sequence"/>
</dbReference>
<comment type="caution">
    <text evidence="5">The sequence shown here is derived from an EMBL/GenBank/DDBJ whole genome shotgun (WGS) entry which is preliminary data.</text>
</comment>
<keyword evidence="2" id="KW-0378">Hydrolase</keyword>
<evidence type="ECO:0000256" key="1">
    <source>
        <dbReference type="ARBA" id="ARBA00022729"/>
    </source>
</evidence>
<evidence type="ECO:0000256" key="3">
    <source>
        <dbReference type="SAM" id="SignalP"/>
    </source>
</evidence>
<gene>
    <name evidence="5" type="primary">cbp</name>
    <name evidence="5" type="ORF">EDP2_3449</name>
</gene>
<dbReference type="Gene3D" id="2.70.50.50">
    <property type="entry name" value="chitin-binding protein cbp21"/>
    <property type="match status" value="1"/>
</dbReference>
<dbReference type="Pfam" id="PF02839">
    <property type="entry name" value="CBM_5_12"/>
    <property type="match status" value="1"/>
</dbReference>
<protein>
    <submittedName>
        <fullName evidence="5">CBP21 domain protein</fullName>
    </submittedName>
</protein>
<dbReference type="PANTHER" id="PTHR34823">
    <property type="entry name" value="GLCNAC-BINDING PROTEIN A"/>
    <property type="match status" value="1"/>
</dbReference>
<accession>A0ABN0Q2R1</accession>
<sequence length="258" mass="28301">MNYSKIGLAVITLCMAGGALAHGYVSLPASRAYMCNANMGYQNKECGSGPLYEMQSVEGPDGFPVASKGPADGHLASAGLASMGRLDEQNETRWAKHPINAGKHAFTWTYTAPHKTKSWDYYLTKSDWDPAKPLTRASFETEPFCHIDGKNIQPSTGPDLPHECTVPEREGYHVILAAWDVADTGATFYNVIDVDFGGHNAPAPAPDEDPQSDLPAQWHNDTVYVGGDRVTFNGKEYQARWWTKGNLPGEHEVWSEVK</sequence>
<dbReference type="CDD" id="cd12215">
    <property type="entry name" value="ChiC_BD"/>
    <property type="match status" value="1"/>
</dbReference>
<feature type="signal peptide" evidence="3">
    <location>
        <begin position="1"/>
        <end position="21"/>
    </location>
</feature>
<evidence type="ECO:0000259" key="4">
    <source>
        <dbReference type="SMART" id="SM00495"/>
    </source>
</evidence>
<dbReference type="PANTHER" id="PTHR34823:SF1">
    <property type="entry name" value="CHITIN-BINDING TYPE-4 DOMAIN-CONTAINING PROTEIN"/>
    <property type="match status" value="1"/>
</dbReference>
<feature type="domain" description="Chitin-binding type-3" evidence="4">
    <location>
        <begin position="215"/>
        <end position="257"/>
    </location>
</feature>
<dbReference type="EMBL" id="AXOM01000052">
    <property type="protein sequence ID" value="ESS56248.1"/>
    <property type="molecule type" value="Genomic_DNA"/>
</dbReference>
<dbReference type="Gene3D" id="2.10.10.20">
    <property type="entry name" value="Carbohydrate-binding module superfamily 5/12"/>
    <property type="match status" value="1"/>
</dbReference>
<keyword evidence="6" id="KW-1185">Reference proteome</keyword>
<dbReference type="InterPro" id="IPR036573">
    <property type="entry name" value="CBM_sf_5/12"/>
</dbReference>
<dbReference type="SUPFAM" id="SSF81296">
    <property type="entry name" value="E set domains"/>
    <property type="match status" value="1"/>
</dbReference>